<feature type="compositionally biased region" description="Basic and acidic residues" evidence="1">
    <location>
        <begin position="12"/>
        <end position="28"/>
    </location>
</feature>
<keyword evidence="2" id="KW-0472">Membrane</keyword>
<name>A0AAE3YUH8_9ACTN</name>
<dbReference type="RefSeq" id="WP_310372025.1">
    <property type="nucleotide sequence ID" value="NZ_JAVDYB010000001.1"/>
</dbReference>
<evidence type="ECO:0000313" key="4">
    <source>
        <dbReference type="EMBL" id="MDR7278860.1"/>
    </source>
</evidence>
<sequence>MRTGHASARRARSAEDRARPARAPRPDRGASPVELAVLMPVIFFMLFGAIQIAAVYVARATALSAAQEAVATERMFEAQDGSGWKRADAFIKAAGDWLTQPTITVTETDTEVSCVVTGNALSVIPGWTLTVTQSASAPRERLTQPGGAG</sequence>
<keyword evidence="2" id="KW-1133">Transmembrane helix</keyword>
<evidence type="ECO:0000256" key="1">
    <source>
        <dbReference type="SAM" id="MobiDB-lite"/>
    </source>
</evidence>
<organism evidence="4 5">
    <name type="scientific">Catenuloplanes atrovinosus</name>
    <dbReference type="NCBI Taxonomy" id="137266"/>
    <lineage>
        <taxon>Bacteria</taxon>
        <taxon>Bacillati</taxon>
        <taxon>Actinomycetota</taxon>
        <taxon>Actinomycetes</taxon>
        <taxon>Micromonosporales</taxon>
        <taxon>Micromonosporaceae</taxon>
        <taxon>Catenuloplanes</taxon>
    </lineage>
</organism>
<gene>
    <name evidence="4" type="ORF">J2S41_005638</name>
</gene>
<comment type="caution">
    <text evidence="4">The sequence shown here is derived from an EMBL/GenBank/DDBJ whole genome shotgun (WGS) entry which is preliminary data.</text>
</comment>
<proteinExistence type="predicted"/>
<protein>
    <submittedName>
        <fullName evidence="4">Flp pilus assembly protein TadG</fullName>
    </submittedName>
</protein>
<keyword evidence="2" id="KW-0812">Transmembrane</keyword>
<evidence type="ECO:0000259" key="3">
    <source>
        <dbReference type="Pfam" id="PF07811"/>
    </source>
</evidence>
<dbReference type="AlphaFoldDB" id="A0AAE3YUH8"/>
<feature type="region of interest" description="Disordered" evidence="1">
    <location>
        <begin position="1"/>
        <end position="29"/>
    </location>
</feature>
<dbReference type="Proteomes" id="UP001183643">
    <property type="component" value="Unassembled WGS sequence"/>
</dbReference>
<dbReference type="Pfam" id="PF07811">
    <property type="entry name" value="TadE"/>
    <property type="match status" value="1"/>
</dbReference>
<keyword evidence="5" id="KW-1185">Reference proteome</keyword>
<reference evidence="4" key="1">
    <citation type="submission" date="2023-07" db="EMBL/GenBank/DDBJ databases">
        <title>Sequencing the genomes of 1000 actinobacteria strains.</title>
        <authorList>
            <person name="Klenk H.-P."/>
        </authorList>
    </citation>
    <scope>NUCLEOTIDE SEQUENCE</scope>
    <source>
        <strain evidence="4">DSM 44707</strain>
    </source>
</reference>
<evidence type="ECO:0000313" key="5">
    <source>
        <dbReference type="Proteomes" id="UP001183643"/>
    </source>
</evidence>
<feature type="domain" description="TadE-like" evidence="3">
    <location>
        <begin position="29"/>
        <end position="70"/>
    </location>
</feature>
<dbReference type="EMBL" id="JAVDYB010000001">
    <property type="protein sequence ID" value="MDR7278860.1"/>
    <property type="molecule type" value="Genomic_DNA"/>
</dbReference>
<evidence type="ECO:0000256" key="2">
    <source>
        <dbReference type="SAM" id="Phobius"/>
    </source>
</evidence>
<feature type="transmembrane region" description="Helical" evidence="2">
    <location>
        <begin position="35"/>
        <end position="58"/>
    </location>
</feature>
<dbReference type="InterPro" id="IPR012495">
    <property type="entry name" value="TadE-like_dom"/>
</dbReference>
<accession>A0AAE3YUH8</accession>